<dbReference type="EMBL" id="JAPMSZ010000010">
    <property type="protein sequence ID" value="KAJ5087102.1"/>
    <property type="molecule type" value="Genomic_DNA"/>
</dbReference>
<dbReference type="OrthoDB" id="5396at2759"/>
<reference evidence="1" key="2">
    <citation type="journal article" date="2023" name="IMA Fungus">
        <title>Comparative genomic study of the Penicillium genus elucidates a diverse pangenome and 15 lateral gene transfer events.</title>
        <authorList>
            <person name="Petersen C."/>
            <person name="Sorensen T."/>
            <person name="Nielsen M.R."/>
            <person name="Sondergaard T.E."/>
            <person name="Sorensen J.L."/>
            <person name="Fitzpatrick D.A."/>
            <person name="Frisvad J.C."/>
            <person name="Nielsen K.L."/>
        </authorList>
    </citation>
    <scope>NUCLEOTIDE SEQUENCE</scope>
    <source>
        <strain evidence="1">IBT 34128</strain>
    </source>
</reference>
<dbReference type="InterPro" id="IPR037175">
    <property type="entry name" value="KFase_sf"/>
</dbReference>
<dbReference type="PANTHER" id="PTHR34861:SF11">
    <property type="entry name" value="CYCLASE"/>
    <property type="match status" value="1"/>
</dbReference>
<sequence>MECQQLADYAAPPMIGVESSEGMLRWIRSHSFAAVWQLAGWGLPIGELFDLEHLSRACRRRGRWSFFFSSVPLKVPGGVASPPNGMAIL</sequence>
<protein>
    <submittedName>
        <fullName evidence="1">Uncharacterized protein</fullName>
    </submittedName>
</protein>
<dbReference type="GO" id="GO:0019441">
    <property type="term" value="P:L-tryptophan catabolic process to kynurenine"/>
    <property type="evidence" value="ECO:0007669"/>
    <property type="project" value="InterPro"/>
</dbReference>
<dbReference type="Gene3D" id="3.50.30.50">
    <property type="entry name" value="Putative cyclase"/>
    <property type="match status" value="1"/>
</dbReference>
<dbReference type="PANTHER" id="PTHR34861">
    <property type="match status" value="1"/>
</dbReference>
<dbReference type="Proteomes" id="UP001141434">
    <property type="component" value="Unassembled WGS sequence"/>
</dbReference>
<keyword evidence="2" id="KW-1185">Reference proteome</keyword>
<dbReference type="AlphaFoldDB" id="A0A9W9ESC4"/>
<evidence type="ECO:0000313" key="1">
    <source>
        <dbReference type="EMBL" id="KAJ5087102.1"/>
    </source>
</evidence>
<comment type="caution">
    <text evidence="1">The sequence shown here is derived from an EMBL/GenBank/DDBJ whole genome shotgun (WGS) entry which is preliminary data.</text>
</comment>
<evidence type="ECO:0000313" key="2">
    <source>
        <dbReference type="Proteomes" id="UP001141434"/>
    </source>
</evidence>
<reference evidence="1" key="1">
    <citation type="submission" date="2022-11" db="EMBL/GenBank/DDBJ databases">
        <authorList>
            <person name="Petersen C."/>
        </authorList>
    </citation>
    <scope>NUCLEOTIDE SEQUENCE</scope>
    <source>
        <strain evidence="1">IBT 34128</strain>
    </source>
</reference>
<dbReference type="RefSeq" id="XP_056509227.1">
    <property type="nucleotide sequence ID" value="XM_056658934.1"/>
</dbReference>
<dbReference type="GO" id="GO:0004061">
    <property type="term" value="F:arylformamidase activity"/>
    <property type="evidence" value="ECO:0007669"/>
    <property type="project" value="InterPro"/>
</dbReference>
<organism evidence="1 2">
    <name type="scientific">Penicillium alfredii</name>
    <dbReference type="NCBI Taxonomy" id="1506179"/>
    <lineage>
        <taxon>Eukaryota</taxon>
        <taxon>Fungi</taxon>
        <taxon>Dikarya</taxon>
        <taxon>Ascomycota</taxon>
        <taxon>Pezizomycotina</taxon>
        <taxon>Eurotiomycetes</taxon>
        <taxon>Eurotiomycetidae</taxon>
        <taxon>Eurotiales</taxon>
        <taxon>Aspergillaceae</taxon>
        <taxon>Penicillium</taxon>
    </lineage>
</organism>
<proteinExistence type="predicted"/>
<gene>
    <name evidence="1" type="ORF">NUU61_008409</name>
</gene>
<dbReference type="GeneID" id="81398103"/>
<accession>A0A9W9ESC4</accession>
<name>A0A9W9ESC4_9EURO</name>